<protein>
    <recommendedName>
        <fullName evidence="3">Replication terminator protein</fullName>
    </recommendedName>
</protein>
<evidence type="ECO:0000313" key="2">
    <source>
        <dbReference type="Proteomes" id="UP000581688"/>
    </source>
</evidence>
<dbReference type="EMBL" id="JACHGH010000001">
    <property type="protein sequence ID" value="MBB6452002.1"/>
    <property type="molecule type" value="Genomic_DNA"/>
</dbReference>
<proteinExistence type="predicted"/>
<dbReference type="RefSeq" id="WP_246199909.1">
    <property type="nucleotide sequence ID" value="NZ_CADDWK010000001.1"/>
</dbReference>
<organism evidence="1 2">
    <name type="scientific">Salirhabdus euzebyi</name>
    <dbReference type="NCBI Taxonomy" id="394506"/>
    <lineage>
        <taxon>Bacteria</taxon>
        <taxon>Bacillati</taxon>
        <taxon>Bacillota</taxon>
        <taxon>Bacilli</taxon>
        <taxon>Bacillales</taxon>
        <taxon>Bacillaceae</taxon>
        <taxon>Salirhabdus</taxon>
    </lineage>
</organism>
<evidence type="ECO:0008006" key="3">
    <source>
        <dbReference type="Google" id="ProtNLM"/>
    </source>
</evidence>
<reference evidence="1 2" key="1">
    <citation type="submission" date="2020-08" db="EMBL/GenBank/DDBJ databases">
        <title>Genomic Encyclopedia of Type Strains, Phase IV (KMG-IV): sequencing the most valuable type-strain genomes for metagenomic binning, comparative biology and taxonomic classification.</title>
        <authorList>
            <person name="Goeker M."/>
        </authorList>
    </citation>
    <scope>NUCLEOTIDE SEQUENCE [LARGE SCALE GENOMIC DNA]</scope>
    <source>
        <strain evidence="1 2">DSM 19612</strain>
    </source>
</reference>
<sequence>MEYMIDLNEFADGALAWRVNEELQRIFENIADPNTDPKKNRTLTITIKIHGDEKRDVLQSNIQAKSKLVPAKDVETKLIMGADKQGNIFGQELRSGAKGQLFMDHDGDVSNDVGEKVLSFRNQKAGGEKND</sequence>
<dbReference type="Proteomes" id="UP000581688">
    <property type="component" value="Unassembled WGS sequence"/>
</dbReference>
<keyword evidence="2" id="KW-1185">Reference proteome</keyword>
<name>A0A841Q1L0_9BACI</name>
<accession>A0A841Q1L0</accession>
<dbReference type="AlphaFoldDB" id="A0A841Q1L0"/>
<gene>
    <name evidence="1" type="ORF">HNQ94_000423</name>
</gene>
<comment type="caution">
    <text evidence="1">The sequence shown here is derived from an EMBL/GenBank/DDBJ whole genome shotgun (WGS) entry which is preliminary data.</text>
</comment>
<evidence type="ECO:0000313" key="1">
    <source>
        <dbReference type="EMBL" id="MBB6452002.1"/>
    </source>
</evidence>